<gene>
    <name evidence="2" type="ORF">IQ19_00254</name>
</gene>
<keyword evidence="3" id="KW-1185">Reference proteome</keyword>
<reference evidence="2 3" key="1">
    <citation type="journal article" date="2015" name="Stand. Genomic Sci.">
        <title>Genomic Encyclopedia of Bacterial and Archaeal Type Strains, Phase III: the genomes of soil and plant-associated and newly described type strains.</title>
        <authorList>
            <person name="Whitman W.B."/>
            <person name="Woyke T."/>
            <person name="Klenk H.P."/>
            <person name="Zhou Y."/>
            <person name="Lilburn T.G."/>
            <person name="Beck B.J."/>
            <person name="De Vos P."/>
            <person name="Vandamme P."/>
            <person name="Eisen J.A."/>
            <person name="Garrity G."/>
            <person name="Hugenholtz P."/>
            <person name="Kyrpides N.C."/>
        </authorList>
    </citation>
    <scope>NUCLEOTIDE SEQUENCE [LARGE SCALE GENOMIC DNA]</scope>
    <source>
        <strain evidence="2 3">CGMCC 1.10115</strain>
    </source>
</reference>
<dbReference type="EMBL" id="VLKI01000001">
    <property type="protein sequence ID" value="TWH90804.1"/>
    <property type="molecule type" value="Genomic_DNA"/>
</dbReference>
<organism evidence="2 3">
    <name type="scientific">Cytobacillus oceanisediminis</name>
    <dbReference type="NCBI Taxonomy" id="665099"/>
    <lineage>
        <taxon>Bacteria</taxon>
        <taxon>Bacillati</taxon>
        <taxon>Bacillota</taxon>
        <taxon>Bacilli</taxon>
        <taxon>Bacillales</taxon>
        <taxon>Bacillaceae</taxon>
        <taxon>Cytobacillus</taxon>
    </lineage>
</organism>
<sequence length="89" mass="10231">MGHWSRKQAETNKGDVIATSKGEEGHMSVNNNTDEVQSVIRKSYTFFKSAVIYIKLLFIYRHHIGNLKNITRKNAVKVCNSIVQFGIRY</sequence>
<feature type="region of interest" description="Disordered" evidence="1">
    <location>
        <begin position="1"/>
        <end position="30"/>
    </location>
</feature>
<evidence type="ECO:0000313" key="3">
    <source>
        <dbReference type="Proteomes" id="UP000318667"/>
    </source>
</evidence>
<comment type="caution">
    <text evidence="2">The sequence shown here is derived from an EMBL/GenBank/DDBJ whole genome shotgun (WGS) entry which is preliminary data.</text>
</comment>
<evidence type="ECO:0000256" key="1">
    <source>
        <dbReference type="SAM" id="MobiDB-lite"/>
    </source>
</evidence>
<dbReference type="Proteomes" id="UP000318667">
    <property type="component" value="Unassembled WGS sequence"/>
</dbReference>
<evidence type="ECO:0000313" key="2">
    <source>
        <dbReference type="EMBL" id="TWH90804.1"/>
    </source>
</evidence>
<dbReference type="AlphaFoldDB" id="A0A562K6E4"/>
<accession>A0A562K6E4</accession>
<name>A0A562K6E4_9BACI</name>
<protein>
    <submittedName>
        <fullName evidence="2">Uncharacterized protein</fullName>
    </submittedName>
</protein>
<proteinExistence type="predicted"/>